<sequence length="676" mass="75919">MDQAPCHQFSHDTSRHHLLNLLRDLPQEVLRGQDLLSLDSGLSVCDEEDSTAPIQMLSDGVLLNERIPEAFKIPLSSSQTTSSKAKKNIDFLIDVVTDKLSEDDQPDEYAYVPKTDLQLAAELGKTLLERNQELEENARRLQAVIEHQSQEIEYLTAQTCQLRDANETRLRIYEALEQSVAELERNNRSLQDEGKTDKKRIKALCASLELVEQHCEELQEEVDTMRVTANVSQLHQLQQPNGQQSPAAQAGTKGKTGRNGQTGNQLEHGKLEQEGRGGTGRRNFLDYTSSEESSHTDEESGIHGSDESDFAGFEDTPLELQEVLRLRSELVRLRSQISREQRMRENLSSELERSVQENARLRDELLSSRERERLSLNIQMEMGGTVPSLDLSKDNKSDSLNEEDEQCEVDSGMNSGAEQESEAVEKGNTLLYELDMQYRVLIEKYEALLEARKRDIEAEQAMAASVHSQIHSDTDAVVSTCSETTSSDSHLLIETTREPNGQKDAACQTEIQVLKKRGCSEQTSPINGAPTRSSLRLPATEPAISTNRTVHLSGQTQARNAGSCLASFSEADQETFNKHFEHSPPEYKKLFAEIFAVLKKKVAEMPMCEITSDRQPTPILPDLESHLECNLEKLKATVPPHVRFTRSYAEVVRARQQQAQQVRAQAQRNVRSVGMN</sequence>
<feature type="coiled-coil region" evidence="3">
    <location>
        <begin position="323"/>
        <end position="371"/>
    </location>
</feature>
<feature type="region of interest" description="Disordered" evidence="4">
    <location>
        <begin position="237"/>
        <end position="312"/>
    </location>
</feature>
<evidence type="ECO:0000313" key="5">
    <source>
        <dbReference type="EnsemblMetazoa" id="XP_022650202"/>
    </source>
</evidence>
<dbReference type="PANTHER" id="PTHR19232">
    <property type="entry name" value="CENTROCORTIN FAMILY MEMBER"/>
    <property type="match status" value="1"/>
</dbReference>
<dbReference type="InParanoid" id="A0A7M7JP10"/>
<evidence type="ECO:0000256" key="4">
    <source>
        <dbReference type="SAM" id="MobiDB-lite"/>
    </source>
</evidence>
<dbReference type="GeneID" id="111245753"/>
<keyword evidence="6" id="KW-1185">Reference proteome</keyword>
<dbReference type="EnsemblMetazoa" id="XM_022794467">
    <property type="protein sequence ID" value="XP_022650202"/>
    <property type="gene ID" value="LOC111245753"/>
</dbReference>
<dbReference type="EnsemblMetazoa" id="XM_022794468">
    <property type="protein sequence ID" value="XP_022650203"/>
    <property type="gene ID" value="LOC111245753"/>
</dbReference>
<dbReference type="KEGG" id="vde:111245753"/>
<dbReference type="PANTHER" id="PTHR19232:SF7">
    <property type="entry name" value="CENTROCORTIN, ISOFORM A"/>
    <property type="match status" value="1"/>
</dbReference>
<protein>
    <submittedName>
        <fullName evidence="5">Uncharacterized protein</fullName>
    </submittedName>
</protein>
<dbReference type="Proteomes" id="UP000594260">
    <property type="component" value="Unplaced"/>
</dbReference>
<dbReference type="RefSeq" id="XP_022650203.1">
    <property type="nucleotide sequence ID" value="XM_022794468.1"/>
</dbReference>
<feature type="compositionally biased region" description="Basic and acidic residues" evidence="4">
    <location>
        <begin position="292"/>
        <end position="306"/>
    </location>
</feature>
<comment type="similarity">
    <text evidence="1">Belongs to the CDR2 family.</text>
</comment>
<dbReference type="OrthoDB" id="10059415at2759"/>
<evidence type="ECO:0000313" key="6">
    <source>
        <dbReference type="Proteomes" id="UP000594260"/>
    </source>
</evidence>
<dbReference type="FunCoup" id="A0A7M7JP10">
    <property type="interactions" value="6"/>
</dbReference>
<feature type="coiled-coil region" evidence="3">
    <location>
        <begin position="117"/>
        <end position="228"/>
    </location>
</feature>
<accession>A0A7M7JP10</accession>
<keyword evidence="2 3" id="KW-0175">Coiled coil</keyword>
<name>A0A7M7JP10_VARDE</name>
<organism evidence="5 6">
    <name type="scientific">Varroa destructor</name>
    <name type="common">Honeybee mite</name>
    <dbReference type="NCBI Taxonomy" id="109461"/>
    <lineage>
        <taxon>Eukaryota</taxon>
        <taxon>Metazoa</taxon>
        <taxon>Ecdysozoa</taxon>
        <taxon>Arthropoda</taxon>
        <taxon>Chelicerata</taxon>
        <taxon>Arachnida</taxon>
        <taxon>Acari</taxon>
        <taxon>Parasitiformes</taxon>
        <taxon>Mesostigmata</taxon>
        <taxon>Gamasina</taxon>
        <taxon>Dermanyssoidea</taxon>
        <taxon>Varroidae</taxon>
        <taxon>Varroa</taxon>
    </lineage>
</organism>
<evidence type="ECO:0000256" key="1">
    <source>
        <dbReference type="ARBA" id="ARBA00009019"/>
    </source>
</evidence>
<dbReference type="InterPro" id="IPR026079">
    <property type="entry name" value="CDR2"/>
</dbReference>
<dbReference type="AlphaFoldDB" id="A0A7M7JP10"/>
<evidence type="ECO:0000256" key="3">
    <source>
        <dbReference type="SAM" id="Coils"/>
    </source>
</evidence>
<feature type="region of interest" description="Disordered" evidence="4">
    <location>
        <begin position="385"/>
        <end position="424"/>
    </location>
</feature>
<reference evidence="5" key="1">
    <citation type="submission" date="2021-01" db="UniProtKB">
        <authorList>
            <consortium name="EnsemblMetazoa"/>
        </authorList>
    </citation>
    <scope>IDENTIFICATION</scope>
</reference>
<dbReference type="RefSeq" id="XP_022650202.1">
    <property type="nucleotide sequence ID" value="XM_022794467.1"/>
</dbReference>
<feature type="compositionally biased region" description="Low complexity" evidence="4">
    <location>
        <begin position="237"/>
        <end position="246"/>
    </location>
</feature>
<dbReference type="OMA" id="YAMHANG"/>
<proteinExistence type="inferred from homology"/>
<evidence type="ECO:0000256" key="2">
    <source>
        <dbReference type="ARBA" id="ARBA00023054"/>
    </source>
</evidence>